<feature type="domain" description="ABC transporter" evidence="8">
    <location>
        <begin position="2"/>
        <end position="245"/>
    </location>
</feature>
<dbReference type="AlphaFoldDB" id="A0A1H2LGN3"/>
<evidence type="ECO:0000256" key="5">
    <source>
        <dbReference type="ARBA" id="ARBA00022741"/>
    </source>
</evidence>
<dbReference type="InterPro" id="IPR050086">
    <property type="entry name" value="MetN_ABC_transporter-like"/>
</dbReference>
<dbReference type="Pfam" id="PF00005">
    <property type="entry name" value="ABC_tran"/>
    <property type="match status" value="1"/>
</dbReference>
<keyword evidence="10" id="KW-1185">Reference proteome</keyword>
<reference evidence="10" key="1">
    <citation type="submission" date="2016-10" db="EMBL/GenBank/DDBJ databases">
        <authorList>
            <person name="Varghese N."/>
            <person name="Submissions S."/>
        </authorList>
    </citation>
    <scope>NUCLEOTIDE SEQUENCE [LARGE SCALE GENOMIC DNA]</scope>
    <source>
        <strain evidence="10">DSM 10002</strain>
    </source>
</reference>
<keyword evidence="5" id="KW-0547">Nucleotide-binding</keyword>
<dbReference type="Gene3D" id="3.40.50.300">
    <property type="entry name" value="P-loop containing nucleotide triphosphate hydrolases"/>
    <property type="match status" value="1"/>
</dbReference>
<dbReference type="PROSITE" id="PS50893">
    <property type="entry name" value="ABC_TRANSPORTER_2"/>
    <property type="match status" value="1"/>
</dbReference>
<dbReference type="GeneID" id="65344792"/>
<keyword evidence="6 9" id="KW-0067">ATP-binding</keyword>
<evidence type="ECO:0000256" key="1">
    <source>
        <dbReference type="ARBA" id="ARBA00004202"/>
    </source>
</evidence>
<dbReference type="EMBL" id="LT629804">
    <property type="protein sequence ID" value="SDU79964.1"/>
    <property type="molecule type" value="Genomic_DNA"/>
</dbReference>
<dbReference type="GO" id="GO:0005886">
    <property type="term" value="C:plasma membrane"/>
    <property type="evidence" value="ECO:0007669"/>
    <property type="project" value="UniProtKB-SubCell"/>
</dbReference>
<keyword evidence="4" id="KW-1003">Cell membrane</keyword>
<name>A0A1H2LGN3_9ACTO</name>
<dbReference type="InterPro" id="IPR027417">
    <property type="entry name" value="P-loop_NTPase"/>
</dbReference>
<sequence length="249" mass="27246">MMRVDSLTKRFVSKDGDDVVALNAVSVDFDPQQTTVILGPSGSGKSTLLRTLNVLETPDAGTLTVSDRTVDFSGAVTAEDKRAIRRHSAMVFQDFQLFSHLRVIDNVALGPIKALGLDKSQAHDRARKLLAQVGLAGREDSYPYQLSGGQKQRVAIARALAMEPEFLLCDEPTSALDPELAAEVRRVLAEVARGNTALIMVTHDLAFARNIADRIIFLADGAIEFDGSADEFFVTTQERIVQFRHVFDS</sequence>
<evidence type="ECO:0000313" key="9">
    <source>
        <dbReference type="EMBL" id="SDU79964.1"/>
    </source>
</evidence>
<dbReference type="PANTHER" id="PTHR43166">
    <property type="entry name" value="AMINO ACID IMPORT ATP-BINDING PROTEIN"/>
    <property type="match status" value="1"/>
</dbReference>
<keyword evidence="7" id="KW-0472">Membrane</keyword>
<comment type="subcellular location">
    <subcellularLocation>
        <location evidence="1">Cell membrane</location>
        <topology evidence="1">Peripheral membrane protein</topology>
    </subcellularLocation>
</comment>
<dbReference type="SUPFAM" id="SSF52540">
    <property type="entry name" value="P-loop containing nucleoside triphosphate hydrolases"/>
    <property type="match status" value="1"/>
</dbReference>
<dbReference type="STRING" id="131112.SAMN04489737_1054"/>
<dbReference type="RefSeq" id="WP_091280702.1">
    <property type="nucleotide sequence ID" value="NZ_JABAOS010000001.1"/>
</dbReference>
<evidence type="ECO:0000313" key="10">
    <source>
        <dbReference type="Proteomes" id="UP000214355"/>
    </source>
</evidence>
<comment type="similarity">
    <text evidence="2">Belongs to the ABC transporter superfamily.</text>
</comment>
<dbReference type="PANTHER" id="PTHR43166:SF9">
    <property type="entry name" value="GLUTAMATE_ASPARTATE IMPORT ATP-BINDING PROTEIN GLTL"/>
    <property type="match status" value="1"/>
</dbReference>
<gene>
    <name evidence="9" type="ORF">SAMN04489737_1054</name>
</gene>
<dbReference type="Proteomes" id="UP000214355">
    <property type="component" value="Chromosome I"/>
</dbReference>
<accession>A0A1H2LGN3</accession>
<evidence type="ECO:0000256" key="7">
    <source>
        <dbReference type="ARBA" id="ARBA00023136"/>
    </source>
</evidence>
<evidence type="ECO:0000259" key="8">
    <source>
        <dbReference type="PROSITE" id="PS50893"/>
    </source>
</evidence>
<dbReference type="PROSITE" id="PS00211">
    <property type="entry name" value="ABC_TRANSPORTER_1"/>
    <property type="match status" value="1"/>
</dbReference>
<evidence type="ECO:0000256" key="6">
    <source>
        <dbReference type="ARBA" id="ARBA00022840"/>
    </source>
</evidence>
<proteinExistence type="inferred from homology"/>
<evidence type="ECO:0000256" key="2">
    <source>
        <dbReference type="ARBA" id="ARBA00005417"/>
    </source>
</evidence>
<dbReference type="InterPro" id="IPR003593">
    <property type="entry name" value="AAA+_ATPase"/>
</dbReference>
<dbReference type="GO" id="GO:0016887">
    <property type="term" value="F:ATP hydrolysis activity"/>
    <property type="evidence" value="ECO:0007669"/>
    <property type="project" value="InterPro"/>
</dbReference>
<dbReference type="InterPro" id="IPR017871">
    <property type="entry name" value="ABC_transporter-like_CS"/>
</dbReference>
<dbReference type="OrthoDB" id="3190580at2"/>
<organism evidence="9 10">
    <name type="scientific">Arcanobacterium phocae</name>
    <dbReference type="NCBI Taxonomy" id="131112"/>
    <lineage>
        <taxon>Bacteria</taxon>
        <taxon>Bacillati</taxon>
        <taxon>Actinomycetota</taxon>
        <taxon>Actinomycetes</taxon>
        <taxon>Actinomycetales</taxon>
        <taxon>Actinomycetaceae</taxon>
        <taxon>Arcanobacterium</taxon>
    </lineage>
</organism>
<evidence type="ECO:0000256" key="4">
    <source>
        <dbReference type="ARBA" id="ARBA00022475"/>
    </source>
</evidence>
<keyword evidence="3" id="KW-0813">Transport</keyword>
<dbReference type="InterPro" id="IPR003439">
    <property type="entry name" value="ABC_transporter-like_ATP-bd"/>
</dbReference>
<dbReference type="SMART" id="SM00382">
    <property type="entry name" value="AAA"/>
    <property type="match status" value="1"/>
</dbReference>
<protein>
    <submittedName>
        <fullName evidence="9">Amino acid ABC transporter ATP-binding protein, PAAT family</fullName>
    </submittedName>
</protein>
<dbReference type="GO" id="GO:0005524">
    <property type="term" value="F:ATP binding"/>
    <property type="evidence" value="ECO:0007669"/>
    <property type="project" value="UniProtKB-KW"/>
</dbReference>
<evidence type="ECO:0000256" key="3">
    <source>
        <dbReference type="ARBA" id="ARBA00022448"/>
    </source>
</evidence>